<feature type="compositionally biased region" description="Basic and acidic residues" evidence="1">
    <location>
        <begin position="141"/>
        <end position="163"/>
    </location>
</feature>
<feature type="region of interest" description="Disordered" evidence="1">
    <location>
        <begin position="77"/>
        <end position="180"/>
    </location>
</feature>
<accession>A0A0E0EKC6</accession>
<proteinExistence type="predicted"/>
<name>A0A0E0EKC6_9ORYZ</name>
<sequence length="180" mass="20071">MAGAARKTWLESDGERRTHLREKGAIPGDDWRGRRGDHGVMRRGGATVRPGEASLASDERLEPWRFGCAEKATLSLDAGRRTPQMEDDADLTGKDRIVDGDGIANTKSQESYEDQFNVSKKPTHISSQAGTCIAPCQTRMNNKEDKSRRNKEDILEMRSEKGHGLPKGRKITKFYRGEGN</sequence>
<feature type="compositionally biased region" description="Polar residues" evidence="1">
    <location>
        <begin position="105"/>
        <end position="130"/>
    </location>
</feature>
<feature type="region of interest" description="Disordered" evidence="1">
    <location>
        <begin position="1"/>
        <end position="56"/>
    </location>
</feature>
<reference evidence="2" key="1">
    <citation type="submission" date="2015-04" db="UniProtKB">
        <authorList>
            <consortium name="EnsemblPlants"/>
        </authorList>
    </citation>
    <scope>IDENTIFICATION</scope>
</reference>
<dbReference type="HOGENOM" id="CLU_1498606_0_0_1"/>
<keyword evidence="3" id="KW-1185">Reference proteome</keyword>
<organism evidence="2">
    <name type="scientific">Oryza meridionalis</name>
    <dbReference type="NCBI Taxonomy" id="40149"/>
    <lineage>
        <taxon>Eukaryota</taxon>
        <taxon>Viridiplantae</taxon>
        <taxon>Streptophyta</taxon>
        <taxon>Embryophyta</taxon>
        <taxon>Tracheophyta</taxon>
        <taxon>Spermatophyta</taxon>
        <taxon>Magnoliopsida</taxon>
        <taxon>Liliopsida</taxon>
        <taxon>Poales</taxon>
        <taxon>Poaceae</taxon>
        <taxon>BOP clade</taxon>
        <taxon>Oryzoideae</taxon>
        <taxon>Oryzeae</taxon>
        <taxon>Oryzinae</taxon>
        <taxon>Oryza</taxon>
    </lineage>
</organism>
<dbReference type="AlphaFoldDB" id="A0A0E0EKC6"/>
<dbReference type="Gramene" id="OMERI08G09160.14">
    <property type="protein sequence ID" value="OMERI08G09160.14"/>
    <property type="gene ID" value="OMERI08G09160"/>
</dbReference>
<feature type="compositionally biased region" description="Basic and acidic residues" evidence="1">
    <location>
        <begin position="8"/>
        <end position="40"/>
    </location>
</feature>
<evidence type="ECO:0000313" key="3">
    <source>
        <dbReference type="Proteomes" id="UP000008021"/>
    </source>
</evidence>
<evidence type="ECO:0000256" key="1">
    <source>
        <dbReference type="SAM" id="MobiDB-lite"/>
    </source>
</evidence>
<dbReference type="EnsemblPlants" id="OMERI08G09160.14">
    <property type="protein sequence ID" value="OMERI08G09160.14"/>
    <property type="gene ID" value="OMERI08G09160"/>
</dbReference>
<dbReference type="Proteomes" id="UP000008021">
    <property type="component" value="Chromosome 8"/>
</dbReference>
<feature type="compositionally biased region" description="Basic residues" evidence="1">
    <location>
        <begin position="164"/>
        <end position="173"/>
    </location>
</feature>
<protein>
    <submittedName>
        <fullName evidence="2">Uncharacterized protein</fullName>
    </submittedName>
</protein>
<reference evidence="2" key="2">
    <citation type="submission" date="2018-05" db="EMBL/GenBank/DDBJ databases">
        <title>OmerRS3 (Oryza meridionalis Reference Sequence Version 3).</title>
        <authorList>
            <person name="Zhang J."/>
            <person name="Kudrna D."/>
            <person name="Lee S."/>
            <person name="Talag J."/>
            <person name="Welchert J."/>
            <person name="Wing R.A."/>
        </authorList>
    </citation>
    <scope>NUCLEOTIDE SEQUENCE [LARGE SCALE GENOMIC DNA]</scope>
    <source>
        <strain evidence="2">cv. OR44</strain>
    </source>
</reference>
<evidence type="ECO:0000313" key="2">
    <source>
        <dbReference type="EnsemblPlants" id="OMERI08G09160.14"/>
    </source>
</evidence>